<organism evidence="2 4">
    <name type="scientific">Corynebacterium amycolatum</name>
    <dbReference type="NCBI Taxonomy" id="43765"/>
    <lineage>
        <taxon>Bacteria</taxon>
        <taxon>Bacillati</taxon>
        <taxon>Actinomycetota</taxon>
        <taxon>Actinomycetes</taxon>
        <taxon>Mycobacteriales</taxon>
        <taxon>Corynebacteriaceae</taxon>
        <taxon>Corynebacterium</taxon>
    </lineage>
</organism>
<accession>A0AB37G9Q3</accession>
<dbReference type="EMBL" id="CP065628">
    <property type="protein sequence ID" value="QPR30895.1"/>
    <property type="molecule type" value="Genomic_DNA"/>
</dbReference>
<dbReference type="Proteomes" id="UP000595198">
    <property type="component" value="Chromosome"/>
</dbReference>
<dbReference type="EMBL" id="CP066023">
    <property type="protein sequence ID" value="QQB82725.1"/>
    <property type="molecule type" value="Genomic_DNA"/>
</dbReference>
<name>A0AB37G9Q3_CORAY</name>
<evidence type="ECO:0000256" key="1">
    <source>
        <dbReference type="SAM" id="MobiDB-lite"/>
    </source>
</evidence>
<proteinExistence type="predicted"/>
<evidence type="ECO:0000313" key="3">
    <source>
        <dbReference type="EMBL" id="QQB82725.1"/>
    </source>
</evidence>
<evidence type="ECO:0000313" key="4">
    <source>
        <dbReference type="Proteomes" id="UP000594774"/>
    </source>
</evidence>
<keyword evidence="5" id="KW-1185">Reference proteome</keyword>
<dbReference type="AlphaFoldDB" id="A0AB37G9Q3"/>
<protein>
    <submittedName>
        <fullName evidence="2">Uncharacterized protein</fullName>
    </submittedName>
</protein>
<dbReference type="Proteomes" id="UP000594774">
    <property type="component" value="Chromosome"/>
</dbReference>
<feature type="compositionally biased region" description="Basic residues" evidence="1">
    <location>
        <begin position="59"/>
        <end position="71"/>
    </location>
</feature>
<evidence type="ECO:0000313" key="2">
    <source>
        <dbReference type="EMBL" id="QPR30895.1"/>
    </source>
</evidence>
<dbReference type="RefSeq" id="WP_197914842.1">
    <property type="nucleotide sequence ID" value="NZ_CP065628.1"/>
</dbReference>
<gene>
    <name evidence="2" type="ORF">I6G95_12170</name>
    <name evidence="3" type="ORF">I6H48_00115</name>
</gene>
<sequence length="100" mass="11039">MPVASIPKLDGLVARRVPERRVDDFVDVVELGGRLDHLGENEARQIRGQAQVFGIAVGRRSRTRRNGRQPRRGPDTPRATARVSSALSRPDCATAAERDQ</sequence>
<reference evidence="4 5" key="1">
    <citation type="submission" date="2020-12" db="EMBL/GenBank/DDBJ databases">
        <title>FDA dAtabase for Regulatory Grade micrObial Sequences (FDA-ARGOS): Supporting development and validation of Infectious Disease Dx tests.</title>
        <authorList>
            <person name="Sproer C."/>
            <person name="Gronow S."/>
            <person name="Severitt S."/>
            <person name="Schroder I."/>
            <person name="Tallon L."/>
            <person name="Sadzewicz L."/>
            <person name="Zhao X."/>
            <person name="Boylan J."/>
            <person name="Ott S."/>
            <person name="Bowen H."/>
            <person name="Vavikolanu K."/>
            <person name="Mehta A."/>
            <person name="Aluvathingal J."/>
            <person name="Nadendla S."/>
            <person name="Lowell S."/>
            <person name="Myers T."/>
            <person name="Yan Y."/>
            <person name="Sichtig H."/>
        </authorList>
    </citation>
    <scope>NUCLEOTIDE SEQUENCE [LARGE SCALE GENOMIC DNA]</scope>
    <source>
        <strain evidence="2 4">FDAARGOS_938</strain>
        <strain evidence="3 5">FDAARGOS_991</strain>
    </source>
</reference>
<evidence type="ECO:0000313" key="5">
    <source>
        <dbReference type="Proteomes" id="UP000595198"/>
    </source>
</evidence>
<feature type="region of interest" description="Disordered" evidence="1">
    <location>
        <begin position="57"/>
        <end position="100"/>
    </location>
</feature>